<evidence type="ECO:0000256" key="12">
    <source>
        <dbReference type="SAM" id="MobiDB-lite"/>
    </source>
</evidence>
<dbReference type="STRING" id="753702.SAMN04488102_10633"/>
<feature type="region of interest" description="Disordered" evidence="12">
    <location>
        <begin position="256"/>
        <end position="290"/>
    </location>
</feature>
<dbReference type="PRINTS" id="PR00344">
    <property type="entry name" value="BCTRLSENSOR"/>
</dbReference>
<dbReference type="InterPro" id="IPR004358">
    <property type="entry name" value="Sig_transdc_His_kin-like_C"/>
</dbReference>
<dbReference type="RefSeq" id="WP_091529995.1">
    <property type="nucleotide sequence ID" value="NZ_FOLT01000006.1"/>
</dbReference>
<dbReference type="SMART" id="SM00260">
    <property type="entry name" value="CheW"/>
    <property type="match status" value="1"/>
</dbReference>
<dbReference type="InterPro" id="IPR037052">
    <property type="entry name" value="CheA-like_P2_sf"/>
</dbReference>
<dbReference type="SMART" id="SM00073">
    <property type="entry name" value="HPT"/>
    <property type="match status" value="1"/>
</dbReference>
<dbReference type="Pfam" id="PF07194">
    <property type="entry name" value="P2"/>
    <property type="match status" value="1"/>
</dbReference>
<organism evidence="16 17">
    <name type="scientific">Alkalibacterium subtropicum</name>
    <dbReference type="NCBI Taxonomy" id="753702"/>
    <lineage>
        <taxon>Bacteria</taxon>
        <taxon>Bacillati</taxon>
        <taxon>Bacillota</taxon>
        <taxon>Bacilli</taxon>
        <taxon>Lactobacillales</taxon>
        <taxon>Carnobacteriaceae</taxon>
        <taxon>Alkalibacterium</taxon>
    </lineage>
</organism>
<evidence type="ECO:0000256" key="5">
    <source>
        <dbReference type="ARBA" id="ARBA00022553"/>
    </source>
</evidence>
<dbReference type="OrthoDB" id="9803176at2"/>
<dbReference type="InterPro" id="IPR036097">
    <property type="entry name" value="HisK_dim/P_sf"/>
</dbReference>
<reference evidence="17" key="1">
    <citation type="submission" date="2016-10" db="EMBL/GenBank/DDBJ databases">
        <authorList>
            <person name="Varghese N."/>
            <person name="Submissions S."/>
        </authorList>
    </citation>
    <scope>NUCLEOTIDE SEQUENCE [LARGE SCALE GENOMIC DNA]</scope>
    <source>
        <strain evidence="17">DSM 23664</strain>
    </source>
</reference>
<dbReference type="InterPro" id="IPR036061">
    <property type="entry name" value="CheW-like_dom_sf"/>
</dbReference>
<feature type="region of interest" description="Disordered" evidence="12">
    <location>
        <begin position="128"/>
        <end position="149"/>
    </location>
</feature>
<dbReference type="InterPro" id="IPR008207">
    <property type="entry name" value="Sig_transdc_His_kin_Hpt_dom"/>
</dbReference>
<protein>
    <recommendedName>
        <fullName evidence="3">Chemotaxis protein CheA</fullName>
        <ecNumber evidence="2">2.7.13.3</ecNumber>
    </recommendedName>
</protein>
<dbReference type="SUPFAM" id="SSF55052">
    <property type="entry name" value="CheY-binding domain of CheA"/>
    <property type="match status" value="1"/>
</dbReference>
<dbReference type="FunFam" id="3.30.565.10:FF:000016">
    <property type="entry name" value="Chemotaxis protein CheA, putative"/>
    <property type="match status" value="1"/>
</dbReference>
<feature type="domain" description="HPt" evidence="15">
    <location>
        <begin position="1"/>
        <end position="104"/>
    </location>
</feature>
<gene>
    <name evidence="16" type="ORF">SAMN04488102_10633</name>
</gene>
<dbReference type="EC" id="2.7.13.3" evidence="2"/>
<dbReference type="InterPro" id="IPR004105">
    <property type="entry name" value="CheA-like_dim"/>
</dbReference>
<evidence type="ECO:0000256" key="3">
    <source>
        <dbReference type="ARBA" id="ARBA00021495"/>
    </source>
</evidence>
<evidence type="ECO:0000256" key="9">
    <source>
        <dbReference type="ARBA" id="ARBA00022840"/>
    </source>
</evidence>
<dbReference type="Gene3D" id="1.20.120.160">
    <property type="entry name" value="HPT domain"/>
    <property type="match status" value="1"/>
</dbReference>
<dbReference type="PANTHER" id="PTHR43395">
    <property type="entry name" value="SENSOR HISTIDINE KINASE CHEA"/>
    <property type="match status" value="1"/>
</dbReference>
<dbReference type="InterPro" id="IPR036890">
    <property type="entry name" value="HATPase_C_sf"/>
</dbReference>
<evidence type="ECO:0000259" key="15">
    <source>
        <dbReference type="PROSITE" id="PS50894"/>
    </source>
</evidence>
<keyword evidence="8 16" id="KW-0418">Kinase</keyword>
<dbReference type="GO" id="GO:0000155">
    <property type="term" value="F:phosphorelay sensor kinase activity"/>
    <property type="evidence" value="ECO:0007669"/>
    <property type="project" value="InterPro"/>
</dbReference>
<dbReference type="Gene3D" id="3.30.70.1110">
    <property type="entry name" value="Histidine kinase CheA-like, P2 response regulator-binding domain"/>
    <property type="match status" value="1"/>
</dbReference>
<dbReference type="PROSITE" id="PS50894">
    <property type="entry name" value="HPT"/>
    <property type="match status" value="1"/>
</dbReference>
<evidence type="ECO:0000256" key="11">
    <source>
        <dbReference type="PROSITE-ProRule" id="PRU00110"/>
    </source>
</evidence>
<dbReference type="GO" id="GO:0006935">
    <property type="term" value="P:chemotaxis"/>
    <property type="evidence" value="ECO:0007669"/>
    <property type="project" value="UniProtKB-KW"/>
</dbReference>
<dbReference type="SUPFAM" id="SSF50341">
    <property type="entry name" value="CheW-like"/>
    <property type="match status" value="1"/>
</dbReference>
<evidence type="ECO:0000256" key="10">
    <source>
        <dbReference type="ARBA" id="ARBA00023012"/>
    </source>
</evidence>
<dbReference type="Pfam" id="PF01584">
    <property type="entry name" value="CheW"/>
    <property type="match status" value="1"/>
</dbReference>
<proteinExistence type="predicted"/>
<dbReference type="SUPFAM" id="SSF55874">
    <property type="entry name" value="ATPase domain of HSP90 chaperone/DNA topoisomerase II/histidine kinase"/>
    <property type="match status" value="1"/>
</dbReference>
<dbReference type="PROSITE" id="PS50109">
    <property type="entry name" value="HIS_KIN"/>
    <property type="match status" value="1"/>
</dbReference>
<dbReference type="SUPFAM" id="SSF47226">
    <property type="entry name" value="Histidine-containing phosphotransfer domain, HPT domain"/>
    <property type="match status" value="1"/>
</dbReference>
<dbReference type="Pfam" id="PF02895">
    <property type="entry name" value="H-kinase_dim"/>
    <property type="match status" value="1"/>
</dbReference>
<evidence type="ECO:0000256" key="8">
    <source>
        <dbReference type="ARBA" id="ARBA00022777"/>
    </source>
</evidence>
<feature type="domain" description="Histidine kinase" evidence="13">
    <location>
        <begin position="290"/>
        <end position="536"/>
    </location>
</feature>
<keyword evidence="10" id="KW-0902">Two-component regulatory system</keyword>
<dbReference type="GO" id="GO:0005524">
    <property type="term" value="F:ATP binding"/>
    <property type="evidence" value="ECO:0007669"/>
    <property type="project" value="UniProtKB-KW"/>
</dbReference>
<evidence type="ECO:0000256" key="1">
    <source>
        <dbReference type="ARBA" id="ARBA00000085"/>
    </source>
</evidence>
<dbReference type="SUPFAM" id="SSF47384">
    <property type="entry name" value="Homodimeric domain of signal transducing histidine kinase"/>
    <property type="match status" value="1"/>
</dbReference>
<dbReference type="InterPro" id="IPR003594">
    <property type="entry name" value="HATPase_dom"/>
</dbReference>
<keyword evidence="6" id="KW-0808">Transferase</keyword>
<dbReference type="GO" id="GO:0005737">
    <property type="term" value="C:cytoplasm"/>
    <property type="evidence" value="ECO:0007669"/>
    <property type="project" value="InterPro"/>
</dbReference>
<keyword evidence="9" id="KW-0067">ATP-binding</keyword>
<keyword evidence="17" id="KW-1185">Reference proteome</keyword>
<dbReference type="SMART" id="SM00387">
    <property type="entry name" value="HATPase_c"/>
    <property type="match status" value="1"/>
</dbReference>
<sequence>MEDNSAYRDLFFEETDDNLAILNQEVLHLEEDPHDKQIIDVIFRAAHTLKGMAATMGYETMAELTHTVENLFELVKSDELTVSSDLISLIFESLDTLAEIVENLRLEDRENVNITSLVQRLEQVAEGGGSLGKAETSEETEANGYDFPDLEESDGAAIKSAESAGYQLYAIGVRVEETSMMKAARAFLLISKLEQLGDFVQMKPTAEALEQGELDDSFAVYYLSKEDKETLLKHVEDCSEIEDVRIAETTYEAAISKEEAADAAPDTGEVADEKTAGSSPQETAKKRPAAAKQTIRVDLTRLDQFMNLVSELVIHRTRLEDVSEKNQLAELTEPLTQVGRITTELQELVLQLRMQPFNVVVQRFPRMMRDLTNELGKEIQFVTEGEDTELDRTVISEIGEPLIHLLRNAADHGVEMPEEREAKGKPRMGTIKLSAYPEGNRVIISLTDDGKGLDPRALEASARKKGIDTEGMTDEQLQNLIFHPGFSTAQTVTGISGRGVGMDAVREKIASLNGKIETISEVDKGTTFRITLPLTLSIIQSLLVKVGDETFAIPQAVIDKVNVFEEKEAIGVHQNEVYQYEGETIPLVRVNDVLGIPQKASSSKHIIIVLIGDKQYGLIVDELIHQKEIVIKKLGRELNDLSLYLGATILGDGGISLILDVTSICTAKRVLSHV</sequence>
<dbReference type="InterPro" id="IPR002545">
    <property type="entry name" value="CheW-lke_dom"/>
</dbReference>
<dbReference type="Pfam" id="PF01627">
    <property type="entry name" value="Hpt"/>
    <property type="match status" value="1"/>
</dbReference>
<feature type="domain" description="CheW-like" evidence="14">
    <location>
        <begin position="538"/>
        <end position="670"/>
    </location>
</feature>
<evidence type="ECO:0000256" key="4">
    <source>
        <dbReference type="ARBA" id="ARBA00022500"/>
    </source>
</evidence>
<comment type="catalytic activity">
    <reaction evidence="1">
        <text>ATP + protein L-histidine = ADP + protein N-phospho-L-histidine.</text>
        <dbReference type="EC" id="2.7.13.3"/>
    </reaction>
</comment>
<dbReference type="InterPro" id="IPR051315">
    <property type="entry name" value="Bact_Chemotaxis_CheA"/>
</dbReference>
<dbReference type="PANTHER" id="PTHR43395:SF1">
    <property type="entry name" value="CHEMOTAXIS PROTEIN CHEA"/>
    <property type="match status" value="1"/>
</dbReference>
<dbReference type="SMART" id="SM01231">
    <property type="entry name" value="H-kinase_dim"/>
    <property type="match status" value="1"/>
</dbReference>
<dbReference type="Pfam" id="PF02518">
    <property type="entry name" value="HATPase_c"/>
    <property type="match status" value="1"/>
</dbReference>
<accession>A0A1I1IYG6</accession>
<evidence type="ECO:0000313" key="17">
    <source>
        <dbReference type="Proteomes" id="UP000199612"/>
    </source>
</evidence>
<name>A0A1I1IYG6_9LACT</name>
<evidence type="ECO:0000256" key="2">
    <source>
        <dbReference type="ARBA" id="ARBA00012438"/>
    </source>
</evidence>
<dbReference type="Proteomes" id="UP000199612">
    <property type="component" value="Unassembled WGS sequence"/>
</dbReference>
<dbReference type="InterPro" id="IPR036641">
    <property type="entry name" value="HPT_dom_sf"/>
</dbReference>
<dbReference type="InterPro" id="IPR037006">
    <property type="entry name" value="CheA-like_homodim_sf"/>
</dbReference>
<dbReference type="CDD" id="cd00088">
    <property type="entry name" value="HPT"/>
    <property type="match status" value="1"/>
</dbReference>
<evidence type="ECO:0000259" key="14">
    <source>
        <dbReference type="PROSITE" id="PS50851"/>
    </source>
</evidence>
<dbReference type="EMBL" id="FOLT01000006">
    <property type="protein sequence ID" value="SFC39418.1"/>
    <property type="molecule type" value="Genomic_DNA"/>
</dbReference>
<keyword evidence="7" id="KW-0547">Nucleotide-binding</keyword>
<dbReference type="CDD" id="cd16916">
    <property type="entry name" value="HATPase_CheA-like"/>
    <property type="match status" value="1"/>
</dbReference>
<dbReference type="Gene3D" id="1.10.287.560">
    <property type="entry name" value="Histidine kinase CheA-like, homodimeric domain"/>
    <property type="match status" value="1"/>
</dbReference>
<evidence type="ECO:0000313" key="16">
    <source>
        <dbReference type="EMBL" id="SFC39418.1"/>
    </source>
</evidence>
<dbReference type="Gene3D" id="2.30.30.40">
    <property type="entry name" value="SH3 Domains"/>
    <property type="match status" value="1"/>
</dbReference>
<evidence type="ECO:0000259" key="13">
    <source>
        <dbReference type="PROSITE" id="PS50109"/>
    </source>
</evidence>
<dbReference type="InterPro" id="IPR005467">
    <property type="entry name" value="His_kinase_dom"/>
</dbReference>
<evidence type="ECO:0000256" key="6">
    <source>
        <dbReference type="ARBA" id="ARBA00022679"/>
    </source>
</evidence>
<dbReference type="AlphaFoldDB" id="A0A1I1IYG6"/>
<dbReference type="Gene3D" id="3.30.565.10">
    <property type="entry name" value="Histidine kinase-like ATPase, C-terminal domain"/>
    <property type="match status" value="1"/>
</dbReference>
<dbReference type="InterPro" id="IPR035891">
    <property type="entry name" value="CheY-binding_CheA"/>
</dbReference>
<dbReference type="PROSITE" id="PS50851">
    <property type="entry name" value="CHEW"/>
    <property type="match status" value="1"/>
</dbReference>
<dbReference type="InterPro" id="IPR010808">
    <property type="entry name" value="CheA_P2-bd"/>
</dbReference>
<keyword evidence="4" id="KW-0145">Chemotaxis</keyword>
<evidence type="ECO:0000256" key="7">
    <source>
        <dbReference type="ARBA" id="ARBA00022741"/>
    </source>
</evidence>
<feature type="modified residue" description="Phosphohistidine" evidence="11">
    <location>
        <position position="47"/>
    </location>
</feature>
<keyword evidence="5 11" id="KW-0597">Phosphoprotein</keyword>